<dbReference type="Proteomes" id="UP000760545">
    <property type="component" value="Unassembled WGS sequence"/>
</dbReference>
<dbReference type="Pfam" id="PF02518">
    <property type="entry name" value="HATPase_c"/>
    <property type="match status" value="1"/>
</dbReference>
<accession>A0ABX1DJE0</accession>
<feature type="non-terminal residue" evidence="8">
    <location>
        <position position="1"/>
    </location>
</feature>
<dbReference type="InterPro" id="IPR003594">
    <property type="entry name" value="HATPase_dom"/>
</dbReference>
<sequence length="143" mass="16492">KGYVQLLLSLLEQEHQDLNTLPVKPSLKRIDEQVARLTRLISEILDLSRIEESRLDLKKKKLNLNELVEETIEDINRTEIEHCIEIEQEASFEVEVDKDRIGQVIINLVTNAVKYSPEKKNVKVRIYESKKGEVAISVTDKGI</sequence>
<feature type="non-terminal residue" evidence="8">
    <location>
        <position position="143"/>
    </location>
</feature>
<feature type="domain" description="Histidine kinase" evidence="7">
    <location>
        <begin position="1"/>
        <end position="143"/>
    </location>
</feature>
<comment type="caution">
    <text evidence="8">The sequence shown here is derived from an EMBL/GenBank/DDBJ whole genome shotgun (WGS) entry which is preliminary data.</text>
</comment>
<dbReference type="CDD" id="cd00082">
    <property type="entry name" value="HisKA"/>
    <property type="match status" value="1"/>
</dbReference>
<keyword evidence="4" id="KW-0418">Kinase</keyword>
<evidence type="ECO:0000256" key="4">
    <source>
        <dbReference type="ARBA" id="ARBA00022777"/>
    </source>
</evidence>
<dbReference type="InterPro" id="IPR005467">
    <property type="entry name" value="His_kinase_dom"/>
</dbReference>
<dbReference type="Pfam" id="PF00512">
    <property type="entry name" value="HisKA"/>
    <property type="match status" value="1"/>
</dbReference>
<evidence type="ECO:0000256" key="5">
    <source>
        <dbReference type="ARBA" id="ARBA00023012"/>
    </source>
</evidence>
<comment type="catalytic activity">
    <reaction evidence="1">
        <text>ATP + protein L-histidine = ADP + protein N-phospho-L-histidine.</text>
        <dbReference type="EC" id="2.7.13.3"/>
    </reaction>
</comment>
<evidence type="ECO:0000259" key="7">
    <source>
        <dbReference type="PROSITE" id="PS50109"/>
    </source>
</evidence>
<dbReference type="RefSeq" id="WP_245234940.1">
    <property type="nucleotide sequence ID" value="NZ_JAAVJS010000280.1"/>
</dbReference>
<evidence type="ECO:0000256" key="1">
    <source>
        <dbReference type="ARBA" id="ARBA00000085"/>
    </source>
</evidence>
<reference evidence="8 9" key="1">
    <citation type="submission" date="2020-03" db="EMBL/GenBank/DDBJ databases">
        <title>Tamlana sp. nov, isolated from XXX.</title>
        <authorList>
            <person name="Cao W.R."/>
        </authorList>
    </citation>
    <scope>NUCLEOTIDE SEQUENCE [LARGE SCALE GENOMIC DNA]</scope>
    <source>
        <strain evidence="8 9">HST1-43</strain>
    </source>
</reference>
<keyword evidence="3" id="KW-0808">Transferase</keyword>
<dbReference type="PANTHER" id="PTHR43711">
    <property type="entry name" value="TWO-COMPONENT HISTIDINE KINASE"/>
    <property type="match status" value="1"/>
</dbReference>
<dbReference type="InterPro" id="IPR036097">
    <property type="entry name" value="HisK_dim/P_sf"/>
</dbReference>
<dbReference type="InterPro" id="IPR050736">
    <property type="entry name" value="Sensor_HK_Regulatory"/>
</dbReference>
<evidence type="ECO:0000256" key="3">
    <source>
        <dbReference type="ARBA" id="ARBA00022679"/>
    </source>
</evidence>
<dbReference type="Gene3D" id="1.10.287.130">
    <property type="match status" value="1"/>
</dbReference>
<dbReference type="InterPro" id="IPR036890">
    <property type="entry name" value="HATPase_C_sf"/>
</dbReference>
<dbReference type="InterPro" id="IPR003661">
    <property type="entry name" value="HisK_dim/P_dom"/>
</dbReference>
<keyword evidence="5" id="KW-0902">Two-component regulatory system</keyword>
<proteinExistence type="predicted"/>
<dbReference type="PROSITE" id="PS50109">
    <property type="entry name" value="HIS_KIN"/>
    <property type="match status" value="1"/>
</dbReference>
<gene>
    <name evidence="8" type="ORF">HC176_16725</name>
</gene>
<evidence type="ECO:0000256" key="6">
    <source>
        <dbReference type="SAM" id="Coils"/>
    </source>
</evidence>
<keyword evidence="9" id="KW-1185">Reference proteome</keyword>
<keyword evidence="6" id="KW-0175">Coiled coil</keyword>
<dbReference type="PANTHER" id="PTHR43711:SF1">
    <property type="entry name" value="HISTIDINE KINASE 1"/>
    <property type="match status" value="1"/>
</dbReference>
<evidence type="ECO:0000313" key="8">
    <source>
        <dbReference type="EMBL" id="NJX17118.1"/>
    </source>
</evidence>
<protein>
    <recommendedName>
        <fullName evidence="2">histidine kinase</fullName>
        <ecNumber evidence="2">2.7.13.3</ecNumber>
    </recommendedName>
</protein>
<evidence type="ECO:0000256" key="2">
    <source>
        <dbReference type="ARBA" id="ARBA00012438"/>
    </source>
</evidence>
<dbReference type="SUPFAM" id="SSF47384">
    <property type="entry name" value="Homodimeric domain of signal transducing histidine kinase"/>
    <property type="match status" value="1"/>
</dbReference>
<dbReference type="SUPFAM" id="SSF55874">
    <property type="entry name" value="ATPase domain of HSP90 chaperone/DNA topoisomerase II/histidine kinase"/>
    <property type="match status" value="1"/>
</dbReference>
<name>A0ABX1DJE0_9FLAO</name>
<organism evidence="8 9">
    <name type="scientific">Tamlana crocina</name>
    <dbReference type="NCBI Taxonomy" id="393006"/>
    <lineage>
        <taxon>Bacteria</taxon>
        <taxon>Pseudomonadati</taxon>
        <taxon>Bacteroidota</taxon>
        <taxon>Flavobacteriia</taxon>
        <taxon>Flavobacteriales</taxon>
        <taxon>Flavobacteriaceae</taxon>
        <taxon>Tamlana</taxon>
    </lineage>
</organism>
<dbReference type="EMBL" id="JAAVJS010000280">
    <property type="protein sequence ID" value="NJX17118.1"/>
    <property type="molecule type" value="Genomic_DNA"/>
</dbReference>
<dbReference type="Gene3D" id="3.30.565.10">
    <property type="entry name" value="Histidine kinase-like ATPase, C-terminal domain"/>
    <property type="match status" value="1"/>
</dbReference>
<feature type="coiled-coil region" evidence="6">
    <location>
        <begin position="50"/>
        <end position="81"/>
    </location>
</feature>
<evidence type="ECO:0000313" key="9">
    <source>
        <dbReference type="Proteomes" id="UP000760545"/>
    </source>
</evidence>
<dbReference type="EC" id="2.7.13.3" evidence="2"/>